<keyword evidence="2" id="KW-0472">Membrane</keyword>
<evidence type="ECO:0000256" key="1">
    <source>
        <dbReference type="SAM" id="MobiDB-lite"/>
    </source>
</evidence>
<keyword evidence="4" id="KW-1185">Reference proteome</keyword>
<dbReference type="EMBL" id="BAABIL010000001">
    <property type="protein sequence ID" value="GAA4960589.1"/>
    <property type="molecule type" value="Genomic_DNA"/>
</dbReference>
<organism evidence="3 4">
    <name type="scientific">Kineococcus glutinatus</name>
    <dbReference type="NCBI Taxonomy" id="1070872"/>
    <lineage>
        <taxon>Bacteria</taxon>
        <taxon>Bacillati</taxon>
        <taxon>Actinomycetota</taxon>
        <taxon>Actinomycetes</taxon>
        <taxon>Kineosporiales</taxon>
        <taxon>Kineosporiaceae</taxon>
        <taxon>Kineococcus</taxon>
    </lineage>
</organism>
<reference evidence="4" key="1">
    <citation type="journal article" date="2019" name="Int. J. Syst. Evol. Microbiol.">
        <title>The Global Catalogue of Microorganisms (GCM) 10K type strain sequencing project: providing services to taxonomists for standard genome sequencing and annotation.</title>
        <authorList>
            <consortium name="The Broad Institute Genomics Platform"/>
            <consortium name="The Broad Institute Genome Sequencing Center for Infectious Disease"/>
            <person name="Wu L."/>
            <person name="Ma J."/>
        </authorList>
    </citation>
    <scope>NUCLEOTIDE SEQUENCE [LARGE SCALE GENOMIC DNA]</scope>
    <source>
        <strain evidence="4">JCM 18126</strain>
    </source>
</reference>
<feature type="transmembrane region" description="Helical" evidence="2">
    <location>
        <begin position="128"/>
        <end position="149"/>
    </location>
</feature>
<gene>
    <name evidence="3" type="ORF">GCM10023225_00170</name>
</gene>
<dbReference type="RefSeq" id="WP_345710243.1">
    <property type="nucleotide sequence ID" value="NZ_BAABIL010000001.1"/>
</dbReference>
<keyword evidence="2" id="KW-0812">Transmembrane</keyword>
<feature type="transmembrane region" description="Helical" evidence="2">
    <location>
        <begin position="83"/>
        <end position="108"/>
    </location>
</feature>
<feature type="transmembrane region" description="Helical" evidence="2">
    <location>
        <begin position="6"/>
        <end position="23"/>
    </location>
</feature>
<accession>A0ABP9H6A0</accession>
<feature type="region of interest" description="Disordered" evidence="1">
    <location>
        <begin position="156"/>
        <end position="212"/>
    </location>
</feature>
<dbReference type="Proteomes" id="UP001501195">
    <property type="component" value="Unassembled WGS sequence"/>
</dbReference>
<name>A0ABP9H6A0_9ACTN</name>
<keyword evidence="2" id="KW-1133">Transmembrane helix</keyword>
<evidence type="ECO:0000313" key="4">
    <source>
        <dbReference type="Proteomes" id="UP001501195"/>
    </source>
</evidence>
<evidence type="ECO:0000313" key="3">
    <source>
        <dbReference type="EMBL" id="GAA4960589.1"/>
    </source>
</evidence>
<protein>
    <submittedName>
        <fullName evidence="3">Uncharacterized protein</fullName>
    </submittedName>
</protein>
<evidence type="ECO:0000256" key="2">
    <source>
        <dbReference type="SAM" id="Phobius"/>
    </source>
</evidence>
<comment type="caution">
    <text evidence="3">The sequence shown here is derived from an EMBL/GenBank/DDBJ whole genome shotgun (WGS) entry which is preliminary data.</text>
</comment>
<sequence length="212" mass="22419">MPDWETIVSLLGLLGGAVAWIAVRRERRELRARLERDWKLLKELSESPHAPEGARTAMTAAVVHQAQELEASVVKGPALAIRLLFQLGLGMVMFGLVAHLAVALTYVVAASDGPVSRTWESVVFVGEVLAVSTAAAGASVSIIGLILALRTVPREERRRGRSRGRRSSAPPSPIAGPTISAATSDALPAPIPRSCSARESGVKQVGPAQPSR</sequence>
<proteinExistence type="predicted"/>